<evidence type="ECO:0000313" key="5">
    <source>
        <dbReference type="EMBL" id="KPI43195.1"/>
    </source>
</evidence>
<feature type="region of interest" description="Disordered" evidence="4">
    <location>
        <begin position="226"/>
        <end position="263"/>
    </location>
</feature>
<feature type="region of interest" description="Disordered" evidence="4">
    <location>
        <begin position="277"/>
        <end position="369"/>
    </location>
</feature>
<dbReference type="PANTHER" id="PTHR13528">
    <property type="entry name" value="39S RIBOSOMAL PROTEIN L28, MITOCHONDRIAL"/>
    <property type="match status" value="1"/>
</dbReference>
<evidence type="ECO:0000256" key="3">
    <source>
        <dbReference type="ARBA" id="ARBA00023274"/>
    </source>
</evidence>
<dbReference type="InterPro" id="IPR037147">
    <property type="entry name" value="Ribosomal_bL28_sf"/>
</dbReference>
<dbReference type="GeneID" id="28738915"/>
<dbReference type="InterPro" id="IPR026569">
    <property type="entry name" value="Ribosomal_bL28"/>
</dbReference>
<evidence type="ECO:0000313" key="6">
    <source>
        <dbReference type="Proteomes" id="UP000038010"/>
    </source>
</evidence>
<feature type="compositionally biased region" description="Basic and acidic residues" evidence="4">
    <location>
        <begin position="226"/>
        <end position="239"/>
    </location>
</feature>
<feature type="compositionally biased region" description="Basic and acidic residues" evidence="4">
    <location>
        <begin position="318"/>
        <end position="329"/>
    </location>
</feature>
<name>A0A0N1HE79_9EURO</name>
<dbReference type="Proteomes" id="UP000038010">
    <property type="component" value="Unassembled WGS sequence"/>
</dbReference>
<sequence length="369" mass="42923">MATETLKLRQVIRSPTTIQYRKHALRNKPFYTPAFALTKEKWQRTLAQPWLKETNPLMPPYPYGANEHFPEANYGLYGGTTIRSGNKISKGRNKGKTKRKWFPNIRLAKLESKALEKDLYIPVRARTMRTIKKCGGLDEYLMGHKPARIKELGLLGWKLRWLVMRSPAMQAQFAKQRTDLGLDVRDPLSETFEQVWNDPRRREVLLAQQDRAWEKMKLNMENWEEHMKRQHEKPKDRQQKVLSPALINSKPSDYRFPELEESDQGVGLWEIENNKSLERARGLPEPEKQTSGEVPDQARLLTPTEEAVPPQDTEVEESEQRSQESDEGRLLAPAEDALPSRQLEEEQNSLARKVDGLKLQESEQHRPSR</sequence>
<dbReference type="Pfam" id="PF00830">
    <property type="entry name" value="Ribosomal_L28"/>
    <property type="match status" value="1"/>
</dbReference>
<dbReference type="VEuPathDB" id="FungiDB:AB675_6724"/>
<evidence type="ECO:0000256" key="1">
    <source>
        <dbReference type="ARBA" id="ARBA00008760"/>
    </source>
</evidence>
<dbReference type="AlphaFoldDB" id="A0A0N1HE79"/>
<keyword evidence="2 5" id="KW-0689">Ribosomal protein</keyword>
<evidence type="ECO:0000256" key="4">
    <source>
        <dbReference type="SAM" id="MobiDB-lite"/>
    </source>
</evidence>
<keyword evidence="6" id="KW-1185">Reference proteome</keyword>
<dbReference type="EMBL" id="LFJN01000005">
    <property type="protein sequence ID" value="KPI43195.1"/>
    <property type="molecule type" value="Genomic_DNA"/>
</dbReference>
<evidence type="ECO:0000256" key="2">
    <source>
        <dbReference type="ARBA" id="ARBA00022980"/>
    </source>
</evidence>
<comment type="caution">
    <text evidence="5">The sequence shown here is derived from an EMBL/GenBank/DDBJ whole genome shotgun (WGS) entry which is preliminary data.</text>
</comment>
<organism evidence="5 6">
    <name type="scientific">Cyphellophora attinorum</name>
    <dbReference type="NCBI Taxonomy" id="1664694"/>
    <lineage>
        <taxon>Eukaryota</taxon>
        <taxon>Fungi</taxon>
        <taxon>Dikarya</taxon>
        <taxon>Ascomycota</taxon>
        <taxon>Pezizomycotina</taxon>
        <taxon>Eurotiomycetes</taxon>
        <taxon>Chaetothyriomycetidae</taxon>
        <taxon>Chaetothyriales</taxon>
        <taxon>Cyphellophoraceae</taxon>
        <taxon>Cyphellophora</taxon>
    </lineage>
</organism>
<dbReference type="Gene3D" id="2.30.170.40">
    <property type="entry name" value="Ribosomal protein L28/L24"/>
    <property type="match status" value="1"/>
</dbReference>
<dbReference type="GO" id="GO:0005762">
    <property type="term" value="C:mitochondrial large ribosomal subunit"/>
    <property type="evidence" value="ECO:0007669"/>
    <property type="project" value="TreeGrafter"/>
</dbReference>
<feature type="compositionally biased region" description="Basic and acidic residues" evidence="4">
    <location>
        <begin position="277"/>
        <end position="290"/>
    </location>
</feature>
<protein>
    <submittedName>
        <fullName evidence="5">54S ribosomal protein L24, mitochondrial</fullName>
    </submittedName>
</protein>
<gene>
    <name evidence="5" type="ORF">AB675_6724</name>
</gene>
<dbReference type="OrthoDB" id="361870at2759"/>
<proteinExistence type="inferred from homology"/>
<reference evidence="5 6" key="1">
    <citation type="submission" date="2015-06" db="EMBL/GenBank/DDBJ databases">
        <title>Draft genome of the ant-associated black yeast Phialophora attae CBS 131958.</title>
        <authorList>
            <person name="Moreno L.F."/>
            <person name="Stielow B.J."/>
            <person name="de Hoog S."/>
            <person name="Vicente V.A."/>
            <person name="Weiss V.A."/>
            <person name="de Vries M."/>
            <person name="Cruz L.M."/>
            <person name="Souza E.M."/>
        </authorList>
    </citation>
    <scope>NUCLEOTIDE SEQUENCE [LARGE SCALE GENOMIC DNA]</scope>
    <source>
        <strain evidence="5 6">CBS 131958</strain>
    </source>
</reference>
<dbReference type="RefSeq" id="XP_018003158.1">
    <property type="nucleotide sequence ID" value="XM_018147035.1"/>
</dbReference>
<dbReference type="GO" id="GO:0003735">
    <property type="term" value="F:structural constituent of ribosome"/>
    <property type="evidence" value="ECO:0007669"/>
    <property type="project" value="InterPro"/>
</dbReference>
<accession>A0A0N1HE79</accession>
<dbReference type="STRING" id="1664694.A0A0N1HE79"/>
<dbReference type="SUPFAM" id="SSF143800">
    <property type="entry name" value="L28p-like"/>
    <property type="match status" value="1"/>
</dbReference>
<keyword evidence="3" id="KW-0687">Ribonucleoprotein</keyword>
<dbReference type="InterPro" id="IPR034704">
    <property type="entry name" value="Ribosomal_bL28/bL31-like_sf"/>
</dbReference>
<feature type="compositionally biased region" description="Basic and acidic residues" evidence="4">
    <location>
        <begin position="352"/>
        <end position="369"/>
    </location>
</feature>
<dbReference type="PANTHER" id="PTHR13528:SF2">
    <property type="entry name" value="LARGE RIBOSOMAL SUBUNIT PROTEIN BL28M"/>
    <property type="match status" value="1"/>
</dbReference>
<comment type="similarity">
    <text evidence="1">Belongs to the bacterial ribosomal protein bL28 family.</text>
</comment>